<keyword evidence="3" id="KW-1185">Reference proteome</keyword>
<dbReference type="OrthoDB" id="1910317at2"/>
<dbReference type="HOGENOM" id="CLU_173862_0_0_9"/>
<name>M1LRU1_9CLOT</name>
<accession>M1LRU1</accession>
<dbReference type="AlphaFoldDB" id="M1LRU1"/>
<dbReference type="RefSeq" id="WP_015391981.1">
    <property type="nucleotide sequence ID" value="NC_020291.1"/>
</dbReference>
<evidence type="ECO:0000313" key="2">
    <source>
        <dbReference type="EMBL" id="AGF55660.1"/>
    </source>
</evidence>
<evidence type="ECO:0000313" key="3">
    <source>
        <dbReference type="Proteomes" id="UP000011728"/>
    </source>
</evidence>
<dbReference type="PATRIC" id="fig|931276.5.peg.1878"/>
<feature type="chain" id="PRO_5004016131" evidence="1">
    <location>
        <begin position="26"/>
        <end position="107"/>
    </location>
</feature>
<dbReference type="eggNOG" id="ENOG50327PF">
    <property type="taxonomic scope" value="Bacteria"/>
</dbReference>
<sequence length="107" mass="12022">MKKSAIIFSIFLLLAFTMNNLAVIAAPNPQTFSEGFYTINDLKLMPNVSYKVKNASSGKIFMIIFSGDQLIQQSIRLEPNSIEYTLKPMQYDHKIVVIGNGQLLFST</sequence>
<evidence type="ECO:0000256" key="1">
    <source>
        <dbReference type="SAM" id="SignalP"/>
    </source>
</evidence>
<organism evidence="2 3">
    <name type="scientific">Clostridium saccharoperbutylacetonicum N1-4(HMT)</name>
    <dbReference type="NCBI Taxonomy" id="931276"/>
    <lineage>
        <taxon>Bacteria</taxon>
        <taxon>Bacillati</taxon>
        <taxon>Bacillota</taxon>
        <taxon>Clostridia</taxon>
        <taxon>Eubacteriales</taxon>
        <taxon>Clostridiaceae</taxon>
        <taxon>Clostridium</taxon>
    </lineage>
</organism>
<reference evidence="2 3" key="1">
    <citation type="submission" date="2013-02" db="EMBL/GenBank/DDBJ databases">
        <title>Genome sequence of Clostridium saccharoperbutylacetonicum N1-4(HMT).</title>
        <authorList>
            <person name="Poehlein A."/>
            <person name="Daniel R."/>
        </authorList>
    </citation>
    <scope>NUCLEOTIDE SEQUENCE [LARGE SCALE GENOMIC DNA]</scope>
    <source>
        <strain evidence="3">N1-4(HMT)</strain>
    </source>
</reference>
<proteinExistence type="predicted"/>
<dbReference type="EMBL" id="CP004121">
    <property type="protein sequence ID" value="AGF55660.1"/>
    <property type="molecule type" value="Genomic_DNA"/>
</dbReference>
<dbReference type="KEGG" id="csr:Cspa_c18900"/>
<protein>
    <submittedName>
        <fullName evidence="2">Uncharacterized protein</fullName>
    </submittedName>
</protein>
<keyword evidence="1" id="KW-0732">Signal</keyword>
<dbReference type="Proteomes" id="UP000011728">
    <property type="component" value="Chromosome"/>
</dbReference>
<gene>
    <name evidence="2" type="ORF">Cspa_c18900</name>
</gene>
<feature type="signal peptide" evidence="1">
    <location>
        <begin position="1"/>
        <end position="25"/>
    </location>
</feature>